<evidence type="ECO:0000313" key="8">
    <source>
        <dbReference type="EMBL" id="EDO43264.1"/>
    </source>
</evidence>
<dbReference type="eggNOG" id="KOG4304">
    <property type="taxonomic scope" value="Eukaryota"/>
</dbReference>
<keyword evidence="9" id="KW-1185">Reference proteome</keyword>
<accession>A7RYX6</accession>
<dbReference type="GO" id="GO:0000981">
    <property type="term" value="F:DNA-binding transcription factor activity, RNA polymerase II-specific"/>
    <property type="evidence" value="ECO:0000318"/>
    <property type="project" value="GO_Central"/>
</dbReference>
<evidence type="ECO:0000256" key="5">
    <source>
        <dbReference type="ARBA" id="ARBA00023242"/>
    </source>
</evidence>
<keyword evidence="2" id="KW-0805">Transcription regulation</keyword>
<dbReference type="InterPro" id="IPR011598">
    <property type="entry name" value="bHLH_dom"/>
</dbReference>
<dbReference type="InParanoid" id="A7RYX6"/>
<dbReference type="SMART" id="SM00353">
    <property type="entry name" value="HLH"/>
    <property type="match status" value="1"/>
</dbReference>
<dbReference type="GO" id="GO:0009952">
    <property type="term" value="P:anterior/posterior pattern specification"/>
    <property type="evidence" value="ECO:0000318"/>
    <property type="project" value="GO_Central"/>
</dbReference>
<dbReference type="Pfam" id="PF00010">
    <property type="entry name" value="HLH"/>
    <property type="match status" value="1"/>
</dbReference>
<dbReference type="Pfam" id="PF07527">
    <property type="entry name" value="Hairy_orange"/>
    <property type="match status" value="1"/>
</dbReference>
<dbReference type="PhylomeDB" id="A7RYX6"/>
<dbReference type="HOGENOM" id="CLU_068550_5_1_1"/>
<proteinExistence type="predicted"/>
<feature type="domain" description="BHLH" evidence="6">
    <location>
        <begin position="1"/>
        <end position="56"/>
    </location>
</feature>
<dbReference type="SUPFAM" id="SSF158457">
    <property type="entry name" value="Orange domain-like"/>
    <property type="match status" value="1"/>
</dbReference>
<dbReference type="GO" id="GO:0006357">
    <property type="term" value="P:regulation of transcription by RNA polymerase II"/>
    <property type="evidence" value="ECO:0000318"/>
    <property type="project" value="GO_Central"/>
</dbReference>
<gene>
    <name evidence="8" type="ORF">NEMVEDRAFT_v1g67328</name>
</gene>
<dbReference type="Gene3D" id="6.10.250.980">
    <property type="match status" value="1"/>
</dbReference>
<dbReference type="GO" id="GO:0050767">
    <property type="term" value="P:regulation of neurogenesis"/>
    <property type="evidence" value="ECO:0000318"/>
    <property type="project" value="GO_Central"/>
</dbReference>
<feature type="non-terminal residue" evidence="8">
    <location>
        <position position="105"/>
    </location>
</feature>
<dbReference type="OMA" id="LSHCEVQ"/>
<dbReference type="PROSITE" id="PS50888">
    <property type="entry name" value="BHLH"/>
    <property type="match status" value="1"/>
</dbReference>
<name>A7RYX6_NEMVE</name>
<dbReference type="AlphaFoldDB" id="A7RYX6"/>
<evidence type="ECO:0000259" key="6">
    <source>
        <dbReference type="PROSITE" id="PS50888"/>
    </source>
</evidence>
<dbReference type="GO" id="GO:0046983">
    <property type="term" value="F:protein dimerization activity"/>
    <property type="evidence" value="ECO:0007669"/>
    <property type="project" value="InterPro"/>
</dbReference>
<dbReference type="Gene3D" id="4.10.280.10">
    <property type="entry name" value="Helix-loop-helix DNA-binding domain"/>
    <property type="match status" value="1"/>
</dbReference>
<dbReference type="FunFam" id="4.10.280.10:FF:000009">
    <property type="entry name" value="Transcription factor HES-1"/>
    <property type="match status" value="1"/>
</dbReference>
<evidence type="ECO:0000256" key="1">
    <source>
        <dbReference type="ARBA" id="ARBA00004123"/>
    </source>
</evidence>
<dbReference type="InterPro" id="IPR003650">
    <property type="entry name" value="Orange_dom"/>
</dbReference>
<evidence type="ECO:0000256" key="4">
    <source>
        <dbReference type="ARBA" id="ARBA00023163"/>
    </source>
</evidence>
<keyword evidence="5" id="KW-0539">Nucleus</keyword>
<reference evidence="8 9" key="1">
    <citation type="journal article" date="2007" name="Science">
        <title>Sea anemone genome reveals ancestral eumetazoan gene repertoire and genomic organization.</title>
        <authorList>
            <person name="Putnam N.H."/>
            <person name="Srivastava M."/>
            <person name="Hellsten U."/>
            <person name="Dirks B."/>
            <person name="Chapman J."/>
            <person name="Salamov A."/>
            <person name="Terry A."/>
            <person name="Shapiro H."/>
            <person name="Lindquist E."/>
            <person name="Kapitonov V.V."/>
            <person name="Jurka J."/>
            <person name="Genikhovich G."/>
            <person name="Grigoriev I.V."/>
            <person name="Lucas S.M."/>
            <person name="Steele R.E."/>
            <person name="Finnerty J.R."/>
            <person name="Technau U."/>
            <person name="Martindale M.Q."/>
            <person name="Rokhsar D.S."/>
        </authorList>
    </citation>
    <scope>NUCLEOTIDE SEQUENCE [LARGE SCALE GENOMIC DNA]</scope>
    <source>
        <strain evidence="9">CH2 X CH6</strain>
    </source>
</reference>
<feature type="non-terminal residue" evidence="8">
    <location>
        <position position="1"/>
    </location>
</feature>
<dbReference type="Proteomes" id="UP000001593">
    <property type="component" value="Unassembled WGS sequence"/>
</dbReference>
<sequence length="105" mass="12050">QSKKPQMEKLRRARINDSLNELKSLVLEAMKKDASRYSKMEKADILEMTVKYLRSAPEKQSKISDPTSLAKYRAGYNECAAEVTRFLLSSENVSDQLRTQLLSHL</sequence>
<evidence type="ECO:0000256" key="2">
    <source>
        <dbReference type="ARBA" id="ARBA00023015"/>
    </source>
</evidence>
<dbReference type="SMART" id="SM00511">
    <property type="entry name" value="ORANGE"/>
    <property type="match status" value="1"/>
</dbReference>
<organism evidence="8 9">
    <name type="scientific">Nematostella vectensis</name>
    <name type="common">Starlet sea anemone</name>
    <dbReference type="NCBI Taxonomy" id="45351"/>
    <lineage>
        <taxon>Eukaryota</taxon>
        <taxon>Metazoa</taxon>
        <taxon>Cnidaria</taxon>
        <taxon>Anthozoa</taxon>
        <taxon>Hexacorallia</taxon>
        <taxon>Actiniaria</taxon>
        <taxon>Edwardsiidae</taxon>
        <taxon>Nematostella</taxon>
    </lineage>
</organism>
<dbReference type="PROSITE" id="PS51054">
    <property type="entry name" value="ORANGE"/>
    <property type="match status" value="1"/>
</dbReference>
<dbReference type="SUPFAM" id="SSF47459">
    <property type="entry name" value="HLH, helix-loop-helix DNA-binding domain"/>
    <property type="match status" value="1"/>
</dbReference>
<dbReference type="InterPro" id="IPR050370">
    <property type="entry name" value="HES_HEY"/>
</dbReference>
<dbReference type="InterPro" id="IPR036638">
    <property type="entry name" value="HLH_DNA-bd_sf"/>
</dbReference>
<evidence type="ECO:0000313" key="9">
    <source>
        <dbReference type="Proteomes" id="UP000001593"/>
    </source>
</evidence>
<keyword evidence="3" id="KW-0238">DNA-binding</keyword>
<dbReference type="EMBL" id="DS469555">
    <property type="protein sequence ID" value="EDO43264.1"/>
    <property type="molecule type" value="Genomic_DNA"/>
</dbReference>
<dbReference type="GO" id="GO:0005634">
    <property type="term" value="C:nucleus"/>
    <property type="evidence" value="ECO:0000318"/>
    <property type="project" value="GO_Central"/>
</dbReference>
<dbReference type="STRING" id="45351.A7RYX6"/>
<dbReference type="PANTHER" id="PTHR10985">
    <property type="entry name" value="BASIC HELIX-LOOP-HELIX TRANSCRIPTION FACTOR, HES-RELATED"/>
    <property type="match status" value="1"/>
</dbReference>
<comment type="subcellular location">
    <subcellularLocation>
        <location evidence="1">Nucleus</location>
    </subcellularLocation>
</comment>
<protein>
    <submittedName>
        <fullName evidence="8">Uncharacterized protein</fullName>
    </submittedName>
</protein>
<dbReference type="CDD" id="cd11410">
    <property type="entry name" value="bHLH_O_HES"/>
    <property type="match status" value="1"/>
</dbReference>
<dbReference type="OrthoDB" id="6085656at2759"/>
<evidence type="ECO:0000259" key="7">
    <source>
        <dbReference type="PROSITE" id="PS51054"/>
    </source>
</evidence>
<dbReference type="GO" id="GO:0000978">
    <property type="term" value="F:RNA polymerase II cis-regulatory region sequence-specific DNA binding"/>
    <property type="evidence" value="ECO:0000318"/>
    <property type="project" value="GO_Central"/>
</dbReference>
<dbReference type="KEGG" id="nve:5515184"/>
<keyword evidence="4" id="KW-0804">Transcription</keyword>
<feature type="domain" description="Orange" evidence="7">
    <location>
        <begin position="72"/>
        <end position="105"/>
    </location>
</feature>
<evidence type="ECO:0000256" key="3">
    <source>
        <dbReference type="ARBA" id="ARBA00023125"/>
    </source>
</evidence>